<name>A0A7N8X583_9TELE</name>
<protein>
    <submittedName>
        <fullName evidence="10">Dpy-19-like 1, like (H. sapiens)</fullName>
    </submittedName>
</protein>
<evidence type="ECO:0000256" key="2">
    <source>
        <dbReference type="ARBA" id="ARBA00008744"/>
    </source>
</evidence>
<keyword evidence="7 9" id="KW-0472">Membrane</keyword>
<evidence type="ECO:0000256" key="3">
    <source>
        <dbReference type="ARBA" id="ARBA00022676"/>
    </source>
</evidence>
<keyword evidence="6 9" id="KW-1133">Transmembrane helix</keyword>
<evidence type="ECO:0000313" key="10">
    <source>
        <dbReference type="Ensembl" id="ENSMAMP00000045219.1"/>
    </source>
</evidence>
<proteinExistence type="inferred from homology"/>
<feature type="transmembrane region" description="Helical" evidence="9">
    <location>
        <begin position="257"/>
        <end position="274"/>
    </location>
</feature>
<keyword evidence="3" id="KW-0328">Glycosyltransferase</keyword>
<keyword evidence="11" id="KW-1185">Reference proteome</keyword>
<feature type="transmembrane region" description="Helical" evidence="9">
    <location>
        <begin position="281"/>
        <end position="299"/>
    </location>
</feature>
<evidence type="ECO:0000313" key="11">
    <source>
        <dbReference type="Proteomes" id="UP000261640"/>
    </source>
</evidence>
<dbReference type="GO" id="GO:0000030">
    <property type="term" value="F:mannosyltransferase activity"/>
    <property type="evidence" value="ECO:0007669"/>
    <property type="project" value="TreeGrafter"/>
</dbReference>
<reference evidence="10" key="1">
    <citation type="submission" date="2025-08" db="UniProtKB">
        <authorList>
            <consortium name="Ensembl"/>
        </authorList>
    </citation>
    <scope>IDENTIFICATION</scope>
</reference>
<sequence length="701" mass="78966">MVAKNRKQTGKSPATQADRDKSPLVSPPGKSTVRRAGREGKGSSGSHPNGLSGVRNKLRLTPSAVVKLGITLLLGKLYHLSQLFENDRHFSHLSTLEKEMAFRTEMGLYYSYYKTIIEAPSFLDGLHMIMNDRLTEYPLVINTLKRFNLYPEVVLASWYRMYTGVMSYFGIPTKMCWSINRGEGLTPVNSCEGMGDPAYFYVTCVFLLNGVMMSLFFVYGAYLSGSRLGGIVTTVCFFFNHGESTRVMWTPPLRESFAYPFLVLQMLLLTYILRTRTPSRTAMVALGVSNLCFMLPWQFAQFVLLTQVASLFASYILGYLGAAKMQSILVTHMVTLGVCFVLMFGNSMLLTSFYASSLVSIWVSWSETFYTFETGAVVMQGLAWVGATVLLKFMLSTVLGASDDAHISGLIKSKFTSYKDFHTLMYTCAAEFDFMELETPVRYLKTLLLPINMLVFFVCVCVTLCELVTPQLVYHSLQLVAFAVLAVLIMRLKLFLTPHMCIMASLICSKQLFGWIGEKFKHQVVVFAVMAVMAIHGVVNLQAQWAIIGEFSNLPQEELLDWIQENTHPDAVFAGAMPTMASVKLSAGRPIVNHPHYEDAGLRSRTKLVYSMYSRMSGETVKRNLMKLGVDFFVLEDSWCTRRTRPGCSMPEIWDIEDPQNVGKIPLCTHMSRNSRPHFTTVFSNEVYKVLKIPKITKDLR</sequence>
<feature type="transmembrane region" description="Helical" evidence="9">
    <location>
        <begin position="334"/>
        <end position="355"/>
    </location>
</feature>
<feature type="transmembrane region" description="Helical" evidence="9">
    <location>
        <begin position="475"/>
        <end position="496"/>
    </location>
</feature>
<evidence type="ECO:0000256" key="6">
    <source>
        <dbReference type="ARBA" id="ARBA00022989"/>
    </source>
</evidence>
<dbReference type="PANTHER" id="PTHR31488:SF1">
    <property type="entry name" value="C-MANNOSYLTRANSFERASE DPY19L1"/>
    <property type="match status" value="1"/>
</dbReference>
<evidence type="ECO:0000256" key="5">
    <source>
        <dbReference type="ARBA" id="ARBA00022692"/>
    </source>
</evidence>
<dbReference type="PANTHER" id="PTHR31488">
    <property type="entry name" value="DPY-19-LIKE 1, LIKE (H. SAPIENS)"/>
    <property type="match status" value="1"/>
</dbReference>
<feature type="transmembrane region" description="Helical" evidence="9">
    <location>
        <begin position="198"/>
        <end position="222"/>
    </location>
</feature>
<keyword evidence="4" id="KW-0808">Transferase</keyword>
<dbReference type="AlphaFoldDB" id="A0A7N8X583"/>
<dbReference type="GO" id="GO:0005637">
    <property type="term" value="C:nuclear inner membrane"/>
    <property type="evidence" value="ECO:0007669"/>
    <property type="project" value="TreeGrafter"/>
</dbReference>
<accession>A0A7N8X583</accession>
<dbReference type="GeneTree" id="ENSGT00530000063023"/>
<comment type="similarity">
    <text evidence="2">Belongs to the dpy-19 family.</text>
</comment>
<comment type="subcellular location">
    <subcellularLocation>
        <location evidence="1">Membrane</location>
        <topology evidence="1">Multi-pass membrane protein</topology>
    </subcellularLocation>
</comment>
<evidence type="ECO:0000256" key="7">
    <source>
        <dbReference type="ARBA" id="ARBA00023136"/>
    </source>
</evidence>
<dbReference type="InterPro" id="IPR018732">
    <property type="entry name" value="Dpy-19/Dpy-19-like"/>
</dbReference>
<dbReference type="Proteomes" id="UP000261640">
    <property type="component" value="Unplaced"/>
</dbReference>
<keyword evidence="5 9" id="KW-0812">Transmembrane</keyword>
<organism evidence="10 11">
    <name type="scientific">Mastacembelus armatus</name>
    <name type="common">zig-zag eel</name>
    <dbReference type="NCBI Taxonomy" id="205130"/>
    <lineage>
        <taxon>Eukaryota</taxon>
        <taxon>Metazoa</taxon>
        <taxon>Chordata</taxon>
        <taxon>Craniata</taxon>
        <taxon>Vertebrata</taxon>
        <taxon>Euteleostomi</taxon>
        <taxon>Actinopterygii</taxon>
        <taxon>Neopterygii</taxon>
        <taxon>Teleostei</taxon>
        <taxon>Neoteleostei</taxon>
        <taxon>Acanthomorphata</taxon>
        <taxon>Anabantaria</taxon>
        <taxon>Synbranchiformes</taxon>
        <taxon>Mastacembelidae</taxon>
        <taxon>Mastacembelus</taxon>
    </lineage>
</organism>
<reference evidence="10" key="2">
    <citation type="submission" date="2025-09" db="UniProtKB">
        <authorList>
            <consortium name="Ensembl"/>
        </authorList>
    </citation>
    <scope>IDENTIFICATION</scope>
</reference>
<feature type="transmembrane region" description="Helical" evidence="9">
    <location>
        <begin position="524"/>
        <end position="547"/>
    </location>
</feature>
<evidence type="ECO:0000256" key="9">
    <source>
        <dbReference type="SAM" id="Phobius"/>
    </source>
</evidence>
<evidence type="ECO:0000256" key="8">
    <source>
        <dbReference type="SAM" id="MobiDB-lite"/>
    </source>
</evidence>
<dbReference type="Ensembl" id="ENSMAMT00000055614.1">
    <property type="protein sequence ID" value="ENSMAMP00000045219.1"/>
    <property type="gene ID" value="ENSMAMG00000011964.2"/>
</dbReference>
<feature type="transmembrane region" description="Helical" evidence="9">
    <location>
        <begin position="447"/>
        <end position="469"/>
    </location>
</feature>
<feature type="transmembrane region" description="Helical" evidence="9">
    <location>
        <begin position="375"/>
        <end position="395"/>
    </location>
</feature>
<dbReference type="Pfam" id="PF10034">
    <property type="entry name" value="Dpy19"/>
    <property type="match status" value="1"/>
</dbReference>
<evidence type="ECO:0000256" key="1">
    <source>
        <dbReference type="ARBA" id="ARBA00004141"/>
    </source>
</evidence>
<feature type="region of interest" description="Disordered" evidence="8">
    <location>
        <begin position="1"/>
        <end position="55"/>
    </location>
</feature>
<evidence type="ECO:0000256" key="4">
    <source>
        <dbReference type="ARBA" id="ARBA00022679"/>
    </source>
</evidence>